<dbReference type="Gene3D" id="2.60.40.1970">
    <property type="entry name" value="YEATS domain"/>
    <property type="match status" value="1"/>
</dbReference>
<dbReference type="PROSITE" id="PS50305">
    <property type="entry name" value="SIRTUIN"/>
    <property type="match status" value="1"/>
</dbReference>
<evidence type="ECO:0000259" key="14">
    <source>
        <dbReference type="PROSITE" id="PS51037"/>
    </source>
</evidence>
<evidence type="ECO:0000259" key="13">
    <source>
        <dbReference type="PROSITE" id="PS50305"/>
    </source>
</evidence>
<proteinExistence type="inferred from homology"/>
<protein>
    <recommendedName>
        <fullName evidence="10">Regulatory protein SIR2 homolog 7</fullName>
    </recommendedName>
    <alternativeName>
        <fullName evidence="9">SIR2-like protein 7</fullName>
    </alternativeName>
</protein>
<evidence type="ECO:0000256" key="8">
    <source>
        <dbReference type="ARBA" id="ARBA00038170"/>
    </source>
</evidence>
<keyword evidence="3" id="KW-0808">Transferase</keyword>
<gene>
    <name evidence="15" type="ORF">EGYM00163_LOCUS21397</name>
</gene>
<dbReference type="InterPro" id="IPR029035">
    <property type="entry name" value="DHS-like_NAD/FAD-binding_dom"/>
</dbReference>
<dbReference type="PANTHER" id="PTHR11085">
    <property type="entry name" value="NAD-DEPENDENT PROTEIN DEACYLASE SIRTUIN-5, MITOCHONDRIAL-RELATED"/>
    <property type="match status" value="1"/>
</dbReference>
<evidence type="ECO:0000256" key="11">
    <source>
        <dbReference type="PROSITE-ProRule" id="PRU00236"/>
    </source>
</evidence>
<evidence type="ECO:0000256" key="9">
    <source>
        <dbReference type="ARBA" id="ARBA00041832"/>
    </source>
</evidence>
<evidence type="ECO:0000256" key="4">
    <source>
        <dbReference type="ARBA" id="ARBA00022723"/>
    </source>
</evidence>
<keyword evidence="2" id="KW-0597">Phosphoprotein</keyword>
<evidence type="ECO:0000256" key="12">
    <source>
        <dbReference type="PROSITE-ProRule" id="PRU00376"/>
    </source>
</evidence>
<keyword evidence="5" id="KW-0862">Zinc</keyword>
<keyword evidence="7 12" id="KW-0539">Nucleus</keyword>
<name>A0A7S4FSJ5_9EUGL</name>
<dbReference type="AlphaFoldDB" id="A0A7S4FSJ5"/>
<evidence type="ECO:0000256" key="2">
    <source>
        <dbReference type="ARBA" id="ARBA00022553"/>
    </source>
</evidence>
<comment type="caution">
    <text evidence="11">Lacks conserved residue(s) required for the propagation of feature annotation.</text>
</comment>
<dbReference type="InterPro" id="IPR038704">
    <property type="entry name" value="YEAST_sf"/>
</dbReference>
<evidence type="ECO:0000256" key="10">
    <source>
        <dbReference type="ARBA" id="ARBA00043038"/>
    </source>
</evidence>
<feature type="domain" description="Deacetylase sirtuin-type" evidence="13">
    <location>
        <begin position="130"/>
        <end position="397"/>
    </location>
</feature>
<dbReference type="InterPro" id="IPR026591">
    <property type="entry name" value="Sirtuin_cat_small_dom_sf"/>
</dbReference>
<comment type="similarity">
    <text evidence="8">Belongs to the sirtuin family. Class IV subfamily.</text>
</comment>
<comment type="subcellular location">
    <subcellularLocation>
        <location evidence="12">Nucleus</location>
    </subcellularLocation>
</comment>
<dbReference type="Gene3D" id="3.30.1600.10">
    <property type="entry name" value="SIR2/SIRT2 'Small Domain"/>
    <property type="match status" value="1"/>
</dbReference>
<sequence>MESVLRLFIDDLVPEMKGRPDVKLQRNEMNVLELHGVVDIRHATRLNIAVHRFLRESGEQQVSRKHLRIVVPKVRLGDVTTERERQVLAQHTENPDHLDPETIIDMPEWNADFVRASDRRSRAHIKPRYAQDDDATVDAVAAFVAEHCRRANGIVVHTGAGISAAAGIATYREGHDKSIAVSAALPTFAHYALVALARMGAVDYVCSQNVDGLHRRSGLPADKLSELHGNSYIETCGCCAPPMEFVRPYDVYSNKRPDPRYWGRYVQGPDGRRAIEANTDLTENERRSGIHHITGRACPRSGGALRDSVIHFGENLPTHALEEASRRARAAPLNLVIGSSLLVRPASKLPFAGAGPVAIVAMSCTGSDTAALKCGGVLLRASADAVMERVVRHLGLERFANRPELMDVLHGRVRQRDQAVLQSDGDVPYDGGADGGVVPEALLTGAPSAMAMDVSAPLLQLRQTHEPTRDGQHRWSLSLETVEGHADALQCVKSVSFNLHPTFTPSVYDVRQPPFRVGPFIGWGTFNVKVVVDMGPDTPEICTKFPLTFECSEKVLPVATAA</sequence>
<dbReference type="Gene3D" id="3.40.50.1220">
    <property type="entry name" value="TPP-binding domain"/>
    <property type="match status" value="1"/>
</dbReference>
<dbReference type="InterPro" id="IPR026590">
    <property type="entry name" value="Ssirtuin_cat_dom"/>
</dbReference>
<dbReference type="InterPro" id="IPR050134">
    <property type="entry name" value="NAD-dep_sirtuin_deacylases"/>
</dbReference>
<evidence type="ECO:0000256" key="3">
    <source>
        <dbReference type="ARBA" id="ARBA00022679"/>
    </source>
</evidence>
<accession>A0A7S4FSJ5</accession>
<keyword evidence="6" id="KW-0520">NAD</keyword>
<keyword evidence="4" id="KW-0479">Metal-binding</keyword>
<dbReference type="SUPFAM" id="SSF52467">
    <property type="entry name" value="DHS-like NAD/FAD-binding domain"/>
    <property type="match status" value="1"/>
</dbReference>
<dbReference type="Pfam" id="PF03366">
    <property type="entry name" value="YEATS"/>
    <property type="match status" value="1"/>
</dbReference>
<dbReference type="EMBL" id="HBJA01060515">
    <property type="protein sequence ID" value="CAE0810263.1"/>
    <property type="molecule type" value="Transcribed_RNA"/>
</dbReference>
<dbReference type="GO" id="GO:0070403">
    <property type="term" value="F:NAD+ binding"/>
    <property type="evidence" value="ECO:0007669"/>
    <property type="project" value="InterPro"/>
</dbReference>
<feature type="domain" description="YEATS" evidence="14">
    <location>
        <begin position="439"/>
        <end position="562"/>
    </location>
</feature>
<dbReference type="GO" id="GO:0005634">
    <property type="term" value="C:nucleus"/>
    <property type="evidence" value="ECO:0007669"/>
    <property type="project" value="UniProtKB-SubCell"/>
</dbReference>
<evidence type="ECO:0000256" key="7">
    <source>
        <dbReference type="ARBA" id="ARBA00023242"/>
    </source>
</evidence>
<evidence type="ECO:0000256" key="6">
    <source>
        <dbReference type="ARBA" id="ARBA00023027"/>
    </source>
</evidence>
<evidence type="ECO:0000256" key="1">
    <source>
        <dbReference type="ARBA" id="ARBA00001947"/>
    </source>
</evidence>
<dbReference type="InterPro" id="IPR003000">
    <property type="entry name" value="Sirtuin"/>
</dbReference>
<comment type="cofactor">
    <cofactor evidence="1">
        <name>Zn(2+)</name>
        <dbReference type="ChEBI" id="CHEBI:29105"/>
    </cofactor>
</comment>
<dbReference type="InterPro" id="IPR055129">
    <property type="entry name" value="YEATS_dom"/>
</dbReference>
<evidence type="ECO:0000313" key="15">
    <source>
        <dbReference type="EMBL" id="CAE0810263.1"/>
    </source>
</evidence>
<evidence type="ECO:0000256" key="5">
    <source>
        <dbReference type="ARBA" id="ARBA00022833"/>
    </source>
</evidence>
<organism evidence="15">
    <name type="scientific">Eutreptiella gymnastica</name>
    <dbReference type="NCBI Taxonomy" id="73025"/>
    <lineage>
        <taxon>Eukaryota</taxon>
        <taxon>Discoba</taxon>
        <taxon>Euglenozoa</taxon>
        <taxon>Euglenida</taxon>
        <taxon>Spirocuta</taxon>
        <taxon>Euglenophyceae</taxon>
        <taxon>Eutreptiales</taxon>
        <taxon>Eutreptiaceae</taxon>
        <taxon>Eutreptiella</taxon>
    </lineage>
</organism>
<dbReference type="PROSITE" id="PS51037">
    <property type="entry name" value="YEATS"/>
    <property type="match status" value="1"/>
</dbReference>
<dbReference type="PANTHER" id="PTHR11085:SF1">
    <property type="entry name" value="NAD-DEPENDENT PROTEIN DEACETYLASE SIRTUIN-7"/>
    <property type="match status" value="1"/>
</dbReference>
<dbReference type="GO" id="GO:0017136">
    <property type="term" value="F:histone deacetylase activity, NAD-dependent"/>
    <property type="evidence" value="ECO:0007669"/>
    <property type="project" value="TreeGrafter"/>
</dbReference>
<reference evidence="15" key="1">
    <citation type="submission" date="2021-01" db="EMBL/GenBank/DDBJ databases">
        <authorList>
            <person name="Corre E."/>
            <person name="Pelletier E."/>
            <person name="Niang G."/>
            <person name="Scheremetjew M."/>
            <person name="Finn R."/>
            <person name="Kale V."/>
            <person name="Holt S."/>
            <person name="Cochrane G."/>
            <person name="Meng A."/>
            <person name="Brown T."/>
            <person name="Cohen L."/>
        </authorList>
    </citation>
    <scope>NUCLEOTIDE SEQUENCE</scope>
    <source>
        <strain evidence="15">CCMP1594</strain>
    </source>
</reference>
<dbReference type="Pfam" id="PF02146">
    <property type="entry name" value="SIR2"/>
    <property type="match status" value="1"/>
</dbReference>